<proteinExistence type="predicted"/>
<sequence>MSTLLSFSDSYKLISDGEPVDMPCDLTYVKMGSEAGPGVCEVILLVCYCKLRWCAEQARSADERDIGMEMSFVLRRKEADAADRETEGLWSLLVVAHQMVIRVNHVPDPV</sequence>
<dbReference type="GeneID" id="19299295"/>
<evidence type="ECO:0000313" key="2">
    <source>
        <dbReference type="Proteomes" id="UP000030669"/>
    </source>
</evidence>
<keyword evidence="2" id="KW-1185">Reference proteome</keyword>
<dbReference type="EMBL" id="KB469300">
    <property type="protein sequence ID" value="EPQ56689.1"/>
    <property type="molecule type" value="Genomic_DNA"/>
</dbReference>
<reference evidence="1 2" key="1">
    <citation type="journal article" date="2012" name="Science">
        <title>The Paleozoic origin of enzymatic lignin decomposition reconstructed from 31 fungal genomes.</title>
        <authorList>
            <person name="Floudas D."/>
            <person name="Binder M."/>
            <person name="Riley R."/>
            <person name="Barry K."/>
            <person name="Blanchette R.A."/>
            <person name="Henrissat B."/>
            <person name="Martinez A.T."/>
            <person name="Otillar R."/>
            <person name="Spatafora J.W."/>
            <person name="Yadav J.S."/>
            <person name="Aerts A."/>
            <person name="Benoit I."/>
            <person name="Boyd A."/>
            <person name="Carlson A."/>
            <person name="Copeland A."/>
            <person name="Coutinho P.M."/>
            <person name="de Vries R.P."/>
            <person name="Ferreira P."/>
            <person name="Findley K."/>
            <person name="Foster B."/>
            <person name="Gaskell J."/>
            <person name="Glotzer D."/>
            <person name="Gorecki P."/>
            <person name="Heitman J."/>
            <person name="Hesse C."/>
            <person name="Hori C."/>
            <person name="Igarashi K."/>
            <person name="Jurgens J.A."/>
            <person name="Kallen N."/>
            <person name="Kersten P."/>
            <person name="Kohler A."/>
            <person name="Kuees U."/>
            <person name="Kumar T.K.A."/>
            <person name="Kuo A."/>
            <person name="LaButti K."/>
            <person name="Larrondo L.F."/>
            <person name="Lindquist E."/>
            <person name="Ling A."/>
            <person name="Lombard V."/>
            <person name="Lucas S."/>
            <person name="Lundell T."/>
            <person name="Martin R."/>
            <person name="McLaughlin D.J."/>
            <person name="Morgenstern I."/>
            <person name="Morin E."/>
            <person name="Murat C."/>
            <person name="Nagy L.G."/>
            <person name="Nolan M."/>
            <person name="Ohm R.A."/>
            <person name="Patyshakuliyeva A."/>
            <person name="Rokas A."/>
            <person name="Ruiz-Duenas F.J."/>
            <person name="Sabat G."/>
            <person name="Salamov A."/>
            <person name="Samejima M."/>
            <person name="Schmutz J."/>
            <person name="Slot J.C."/>
            <person name="St John F."/>
            <person name="Stenlid J."/>
            <person name="Sun H."/>
            <person name="Sun S."/>
            <person name="Syed K."/>
            <person name="Tsang A."/>
            <person name="Wiebenga A."/>
            <person name="Young D."/>
            <person name="Pisabarro A."/>
            <person name="Eastwood D.C."/>
            <person name="Martin F."/>
            <person name="Cullen D."/>
            <person name="Grigoriev I.V."/>
            <person name="Hibbett D.S."/>
        </authorList>
    </citation>
    <scope>NUCLEOTIDE SEQUENCE [LARGE SCALE GENOMIC DNA]</scope>
    <source>
        <strain evidence="1 2">ATCC 11539</strain>
    </source>
</reference>
<protein>
    <submittedName>
        <fullName evidence="1">Uncharacterized protein</fullName>
    </submittedName>
</protein>
<name>S7RU41_GLOTA</name>
<dbReference type="AlphaFoldDB" id="S7RU41"/>
<gene>
    <name evidence="1" type="ORF">GLOTRDRAFT_110889</name>
</gene>
<accession>S7RU41</accession>
<dbReference type="RefSeq" id="XP_007865376.1">
    <property type="nucleotide sequence ID" value="XM_007867185.1"/>
</dbReference>
<dbReference type="Proteomes" id="UP000030669">
    <property type="component" value="Unassembled WGS sequence"/>
</dbReference>
<dbReference type="KEGG" id="gtr:GLOTRDRAFT_110889"/>
<dbReference type="OrthoDB" id="3265156at2759"/>
<organism evidence="1 2">
    <name type="scientific">Gloeophyllum trabeum (strain ATCC 11539 / FP-39264 / Madison 617)</name>
    <name type="common">Brown rot fungus</name>
    <dbReference type="NCBI Taxonomy" id="670483"/>
    <lineage>
        <taxon>Eukaryota</taxon>
        <taxon>Fungi</taxon>
        <taxon>Dikarya</taxon>
        <taxon>Basidiomycota</taxon>
        <taxon>Agaricomycotina</taxon>
        <taxon>Agaricomycetes</taxon>
        <taxon>Gloeophyllales</taxon>
        <taxon>Gloeophyllaceae</taxon>
        <taxon>Gloeophyllum</taxon>
    </lineage>
</organism>
<dbReference type="HOGENOM" id="CLU_2171347_0_0_1"/>
<evidence type="ECO:0000313" key="1">
    <source>
        <dbReference type="EMBL" id="EPQ56689.1"/>
    </source>
</evidence>